<proteinExistence type="predicted"/>
<keyword evidence="2" id="KW-0812">Transmembrane</keyword>
<dbReference type="Proteomes" id="UP000065220">
    <property type="component" value="Chromosome"/>
</dbReference>
<keyword evidence="4" id="KW-1185">Reference proteome</keyword>
<accession>A0A0X8JEB0</accession>
<protein>
    <recommendedName>
        <fullName evidence="5">Phage holin family protein</fullName>
    </recommendedName>
</protein>
<sequence length="177" mass="17839">MTQQPSTPSFDPEQPSGLPGAEGPYPARGEDVPAAARAARARGTQPTLGELVARISENVSGLVSGEIALAKAKAQEMGKKAGLGAGLLAAAGVLALYALGFLFGSAASGLANVVAPWLAKLIVALVILVVCGILALIGKSRLQAGLKDVPAPQEGLKHDIQTAKVAIKSGIEKGSEK</sequence>
<dbReference type="RefSeq" id="WP_067941782.1">
    <property type="nucleotide sequence ID" value="NZ_CAUHMM010000020.1"/>
</dbReference>
<evidence type="ECO:0000313" key="3">
    <source>
        <dbReference type="EMBL" id="AMD87277.1"/>
    </source>
</evidence>
<name>A0A0X8JEB0_ACTRD</name>
<dbReference type="KEGG" id="ard:AXF14_06350"/>
<keyword evidence="2" id="KW-1133">Transmembrane helix</keyword>
<feature type="transmembrane region" description="Helical" evidence="2">
    <location>
        <begin position="117"/>
        <end position="137"/>
    </location>
</feature>
<dbReference type="InterPro" id="IPR009937">
    <property type="entry name" value="Phage_holin_3_6"/>
</dbReference>
<dbReference type="EMBL" id="CP014228">
    <property type="protein sequence ID" value="AMD87277.1"/>
    <property type="molecule type" value="Genomic_DNA"/>
</dbReference>
<evidence type="ECO:0000256" key="2">
    <source>
        <dbReference type="SAM" id="Phobius"/>
    </source>
</evidence>
<keyword evidence="2" id="KW-0472">Membrane</keyword>
<dbReference type="AlphaFoldDB" id="A0A0X8JEB0"/>
<evidence type="ECO:0000256" key="1">
    <source>
        <dbReference type="SAM" id="MobiDB-lite"/>
    </source>
</evidence>
<organism evidence="3 4">
    <name type="scientific">Actinomyces radicidentis</name>
    <dbReference type="NCBI Taxonomy" id="111015"/>
    <lineage>
        <taxon>Bacteria</taxon>
        <taxon>Bacillati</taxon>
        <taxon>Actinomycetota</taxon>
        <taxon>Actinomycetes</taxon>
        <taxon>Actinomycetales</taxon>
        <taxon>Actinomycetaceae</taxon>
        <taxon>Actinomyces</taxon>
    </lineage>
</organism>
<evidence type="ECO:0000313" key="4">
    <source>
        <dbReference type="Proteomes" id="UP000065220"/>
    </source>
</evidence>
<feature type="transmembrane region" description="Helical" evidence="2">
    <location>
        <begin position="81"/>
        <end position="105"/>
    </location>
</feature>
<dbReference type="STRING" id="111015.AXF14_06350"/>
<feature type="region of interest" description="Disordered" evidence="1">
    <location>
        <begin position="1"/>
        <end position="39"/>
    </location>
</feature>
<evidence type="ECO:0008006" key="5">
    <source>
        <dbReference type="Google" id="ProtNLM"/>
    </source>
</evidence>
<gene>
    <name evidence="3" type="ORF">AXF14_06350</name>
</gene>
<dbReference type="Pfam" id="PF07332">
    <property type="entry name" value="Phage_holin_3_6"/>
    <property type="match status" value="1"/>
</dbReference>
<dbReference type="OrthoDB" id="3260065at2"/>
<reference evidence="4" key="1">
    <citation type="submission" date="2016-02" db="EMBL/GenBank/DDBJ databases">
        <authorList>
            <person name="Holder M.E."/>
            <person name="Ajami N.J."/>
            <person name="Petrosino J.F."/>
        </authorList>
    </citation>
    <scope>NUCLEOTIDE SEQUENCE [LARGE SCALE GENOMIC DNA]</scope>
    <source>
        <strain evidence="4">CCUG 36733</strain>
    </source>
</reference>